<feature type="non-terminal residue" evidence="6">
    <location>
        <position position="323"/>
    </location>
</feature>
<evidence type="ECO:0000256" key="3">
    <source>
        <dbReference type="ARBA" id="ARBA00022777"/>
    </source>
</evidence>
<dbReference type="InterPro" id="IPR000719">
    <property type="entry name" value="Prot_kinase_dom"/>
</dbReference>
<evidence type="ECO:0000256" key="1">
    <source>
        <dbReference type="ARBA" id="ARBA00022679"/>
    </source>
</evidence>
<dbReference type="GO" id="GO:1990625">
    <property type="term" value="P:negative regulation of cytoplasmic translational initiation in response to stress"/>
    <property type="evidence" value="ECO:0007669"/>
    <property type="project" value="TreeGrafter"/>
</dbReference>
<dbReference type="OrthoDB" id="5915312at2759"/>
<organism evidence="6 7">
    <name type="scientific">Strongylus vulgaris</name>
    <name type="common">Blood worm</name>
    <dbReference type="NCBI Taxonomy" id="40348"/>
    <lineage>
        <taxon>Eukaryota</taxon>
        <taxon>Metazoa</taxon>
        <taxon>Ecdysozoa</taxon>
        <taxon>Nematoda</taxon>
        <taxon>Chromadorea</taxon>
        <taxon>Rhabditida</taxon>
        <taxon>Rhabditina</taxon>
        <taxon>Rhabditomorpha</taxon>
        <taxon>Strongyloidea</taxon>
        <taxon>Strongylidae</taxon>
        <taxon>Strongylus</taxon>
    </lineage>
</organism>
<dbReference type="InterPro" id="IPR011009">
    <property type="entry name" value="Kinase-like_dom_sf"/>
</dbReference>
<proteinExistence type="predicted"/>
<accession>A0A3P7JHU3</accession>
<dbReference type="InterPro" id="IPR050339">
    <property type="entry name" value="CC_SR_Kinase"/>
</dbReference>
<keyword evidence="3" id="KW-0418">Kinase</keyword>
<dbReference type="SMART" id="SM00220">
    <property type="entry name" value="S_TKc"/>
    <property type="match status" value="1"/>
</dbReference>
<evidence type="ECO:0000256" key="4">
    <source>
        <dbReference type="ARBA" id="ARBA00022840"/>
    </source>
</evidence>
<dbReference type="GO" id="GO:0005524">
    <property type="term" value="F:ATP binding"/>
    <property type="evidence" value="ECO:0007669"/>
    <property type="project" value="UniProtKB-KW"/>
</dbReference>
<dbReference type="Gene3D" id="1.10.510.10">
    <property type="entry name" value="Transferase(Phosphotransferase) domain 1"/>
    <property type="match status" value="2"/>
</dbReference>
<dbReference type="Proteomes" id="UP000270094">
    <property type="component" value="Unassembled WGS sequence"/>
</dbReference>
<dbReference type="EMBL" id="UYYB01120222">
    <property type="protein sequence ID" value="VDM82946.1"/>
    <property type="molecule type" value="Genomic_DNA"/>
</dbReference>
<feature type="domain" description="Protein kinase" evidence="5">
    <location>
        <begin position="45"/>
        <end position="259"/>
    </location>
</feature>
<sequence>MESLVEQRNRLFSARIENVATLRKESPSYSTSSESENLPPRLIAVIGGSKKGKGETVCKFRANADILFDEDFRLLQKRQLLLKVKVWSQVLPSVLKAGQQMLWNSLTLLVPRSVGLERILFIHMEYCGGETLRKYIDDCHTNLFAEILNALGYIHRQGMIHRDVKPLVRPLPKVEQGRQMLYDRTGVVFFEMCYHQIATGMERHAIINKVENYCTFPADFEDGFSMAQARHIRILICNMLRFKAELRPSVEEIMRDSLVSLVDYEDKQFKRQELLFGKHFQRNDEKSIGEQLPARAYCYDQDICKEKFAGGKDGYFDRLRDDL</sequence>
<evidence type="ECO:0000313" key="7">
    <source>
        <dbReference type="Proteomes" id="UP000270094"/>
    </source>
</evidence>
<gene>
    <name evidence="6" type="ORF">SVUK_LOCUS17944</name>
</gene>
<dbReference type="SUPFAM" id="SSF56112">
    <property type="entry name" value="Protein kinase-like (PK-like)"/>
    <property type="match status" value="1"/>
</dbReference>
<evidence type="ECO:0000313" key="6">
    <source>
        <dbReference type="EMBL" id="VDM82946.1"/>
    </source>
</evidence>
<dbReference type="AlphaFoldDB" id="A0A3P7JHU3"/>
<dbReference type="PANTHER" id="PTHR11042:SF136">
    <property type="entry name" value="EIF-2-ALPHA KINASE GCN2"/>
    <property type="match status" value="1"/>
</dbReference>
<evidence type="ECO:0000256" key="2">
    <source>
        <dbReference type="ARBA" id="ARBA00022741"/>
    </source>
</evidence>
<dbReference type="GO" id="GO:0005634">
    <property type="term" value="C:nucleus"/>
    <property type="evidence" value="ECO:0007669"/>
    <property type="project" value="TreeGrafter"/>
</dbReference>
<keyword evidence="7" id="KW-1185">Reference proteome</keyword>
<reference evidence="6 7" key="1">
    <citation type="submission" date="2018-11" db="EMBL/GenBank/DDBJ databases">
        <authorList>
            <consortium name="Pathogen Informatics"/>
        </authorList>
    </citation>
    <scope>NUCLEOTIDE SEQUENCE [LARGE SCALE GENOMIC DNA]</scope>
</reference>
<evidence type="ECO:0000259" key="5">
    <source>
        <dbReference type="SMART" id="SM00220"/>
    </source>
</evidence>
<keyword evidence="2" id="KW-0547">Nucleotide-binding</keyword>
<protein>
    <recommendedName>
        <fullName evidence="5">Protein kinase domain-containing protein</fullName>
    </recommendedName>
</protein>
<dbReference type="GO" id="GO:0004694">
    <property type="term" value="F:eukaryotic translation initiation factor 2alpha kinase activity"/>
    <property type="evidence" value="ECO:0007669"/>
    <property type="project" value="TreeGrafter"/>
</dbReference>
<dbReference type="GO" id="GO:0005829">
    <property type="term" value="C:cytosol"/>
    <property type="evidence" value="ECO:0007669"/>
    <property type="project" value="TreeGrafter"/>
</dbReference>
<keyword evidence="1" id="KW-0808">Transferase</keyword>
<name>A0A3P7JHU3_STRVU</name>
<keyword evidence="4" id="KW-0067">ATP-binding</keyword>
<dbReference type="PANTHER" id="PTHR11042">
    <property type="entry name" value="EUKARYOTIC TRANSLATION INITIATION FACTOR 2-ALPHA KINASE EIF2-ALPHA KINASE -RELATED"/>
    <property type="match status" value="1"/>
</dbReference>